<dbReference type="Proteomes" id="UP001432292">
    <property type="component" value="Chromosome"/>
</dbReference>
<name>A0A640SAD7_9ACTN</name>
<organism evidence="2 4">
    <name type="scientific">Streptomyces caniferus</name>
    <dbReference type="NCBI Taxonomy" id="285557"/>
    <lineage>
        <taxon>Bacteria</taxon>
        <taxon>Bacillati</taxon>
        <taxon>Actinomycetota</taxon>
        <taxon>Actinomycetes</taxon>
        <taxon>Kitasatosporales</taxon>
        <taxon>Streptomycetaceae</taxon>
        <taxon>Streptomyces</taxon>
    </lineage>
</organism>
<evidence type="ECO:0000313" key="4">
    <source>
        <dbReference type="Proteomes" id="UP000435837"/>
    </source>
</evidence>
<keyword evidence="1" id="KW-1133">Transmembrane helix</keyword>
<proteinExistence type="predicted"/>
<feature type="transmembrane region" description="Helical" evidence="1">
    <location>
        <begin position="35"/>
        <end position="55"/>
    </location>
</feature>
<dbReference type="Proteomes" id="UP000435837">
    <property type="component" value="Unassembled WGS sequence"/>
</dbReference>
<evidence type="ECO:0000313" key="3">
    <source>
        <dbReference type="EMBL" id="WUS26737.1"/>
    </source>
</evidence>
<feature type="transmembrane region" description="Helical" evidence="1">
    <location>
        <begin position="12"/>
        <end position="29"/>
    </location>
</feature>
<evidence type="ECO:0000313" key="2">
    <source>
        <dbReference type="EMBL" id="GFE08373.1"/>
    </source>
</evidence>
<protein>
    <submittedName>
        <fullName evidence="2">Uncharacterized protein</fullName>
    </submittedName>
</protein>
<keyword evidence="1" id="KW-0472">Membrane</keyword>
<dbReference type="RefSeq" id="WP_167538132.1">
    <property type="nucleotide sequence ID" value="NZ_BAAATH010000015.1"/>
</dbReference>
<accession>A0A640SAD7</accession>
<gene>
    <name evidence="3" type="ORF">OG727_33080</name>
    <name evidence="2" type="ORF">Scani_46410</name>
</gene>
<evidence type="ECO:0000313" key="5">
    <source>
        <dbReference type="Proteomes" id="UP001432292"/>
    </source>
</evidence>
<keyword evidence="5" id="KW-1185">Reference proteome</keyword>
<dbReference type="AlphaFoldDB" id="A0A640SAD7"/>
<keyword evidence="1" id="KW-0812">Transmembrane</keyword>
<dbReference type="EMBL" id="CP108473">
    <property type="protein sequence ID" value="WUS26737.1"/>
    <property type="molecule type" value="Genomic_DNA"/>
</dbReference>
<dbReference type="GeneID" id="96634130"/>
<evidence type="ECO:0000256" key="1">
    <source>
        <dbReference type="SAM" id="Phobius"/>
    </source>
</evidence>
<sequence>MARRLTTGAELIGWWAGLTGLWLVLIGPVDTLEWAVGAGAALLAAAAACGARRAVGRR</sequence>
<reference evidence="3" key="2">
    <citation type="submission" date="2022-10" db="EMBL/GenBank/DDBJ databases">
        <title>The complete genomes of actinobacterial strains from the NBC collection.</title>
        <authorList>
            <person name="Joergensen T.S."/>
            <person name="Alvarez Arevalo M."/>
            <person name="Sterndorff E.B."/>
            <person name="Faurdal D."/>
            <person name="Vuksanovic O."/>
            <person name="Mourched A.-S."/>
            <person name="Charusanti P."/>
            <person name="Shaw S."/>
            <person name="Blin K."/>
            <person name="Weber T."/>
        </authorList>
    </citation>
    <scope>NUCLEOTIDE SEQUENCE</scope>
    <source>
        <strain evidence="3">NBC_01256</strain>
    </source>
</reference>
<reference evidence="2 4" key="1">
    <citation type="submission" date="2019-12" db="EMBL/GenBank/DDBJ databases">
        <title>Whole genome shotgun sequence of Streptomyces caniferus NBRC 15389.</title>
        <authorList>
            <person name="Ichikawa N."/>
            <person name="Kimura A."/>
            <person name="Kitahashi Y."/>
            <person name="Komaki H."/>
            <person name="Tamura T."/>
        </authorList>
    </citation>
    <scope>NUCLEOTIDE SEQUENCE [LARGE SCALE GENOMIC DNA]</scope>
    <source>
        <strain evidence="2 4">NBRC 15389</strain>
    </source>
</reference>
<dbReference type="EMBL" id="BLIN01000005">
    <property type="protein sequence ID" value="GFE08373.1"/>
    <property type="molecule type" value="Genomic_DNA"/>
</dbReference>